<accession>A0AAV6UJM1</accession>
<dbReference type="SUPFAM" id="SSF56672">
    <property type="entry name" value="DNA/RNA polymerases"/>
    <property type="match status" value="1"/>
</dbReference>
<evidence type="ECO:0008006" key="5">
    <source>
        <dbReference type="Google" id="ProtNLM"/>
    </source>
</evidence>
<sequence length="615" mass="70455">MNHIEATILKIKPIHMPEILVASVYVRNNPPSSYTRELASLADICPTQILCGDFNAKHNSWNNSENLSGVHLFNFALHDGYEIAAPSQPTRFDSRSHSTIDLMLIRDFPFHFNITSQAELSSDHNPVLVEFFVDLQVPKHGVYHQTNWELFKDSLTDAQNPFEIINNAQDFETAVSSFTELLTNAHKIASKQKIVPNNNYTPIELRELIKQKNRVRKEWQRYRSPVDRREFNRLQALIKRKMRETIQRNWEEYLLCLGPEDGSLFKVVRNTKRTFAHIPPLVNSINIIAESDVDKANCIADAYEQQFTENRIKDHNFRNQILQTVDQTLESPINDNIDPEPVDPQEVLDYIKSTKIKKAPGLDGVTNKMLKNVPPNIIHFLVIALNIMLRLAYFPKPWKLAAIIPILKPGKDPKDPTSYRPISLLPVVAKVAEVILRNRLRGYLEANDKIIPHQFGFRKDLSTNHQLLRVCEFIHQGFQTKRSTAALFLDVAKAFDRVWIKGLIYKLIALHTPSFLIKIVYNYLTDRAFAVKVGYAYSSRRSIMAGSGSQFRLSEFYKHTFMPLKNGWTAGKLMLTSARVRRSCLTDQTGNPLHTLHSTTRVCPGPGPPNTWVLS</sequence>
<evidence type="ECO:0000313" key="3">
    <source>
        <dbReference type="EMBL" id="KAG8183466.1"/>
    </source>
</evidence>
<evidence type="ECO:0000313" key="4">
    <source>
        <dbReference type="Proteomes" id="UP000827092"/>
    </source>
</evidence>
<dbReference type="InterPro" id="IPR000477">
    <property type="entry name" value="RT_dom"/>
</dbReference>
<comment type="caution">
    <text evidence="3">The sequence shown here is derived from an EMBL/GenBank/DDBJ whole genome shotgun (WGS) entry which is preliminary data.</text>
</comment>
<dbReference type="AlphaFoldDB" id="A0AAV6UJM1"/>
<keyword evidence="4" id="KW-1185">Reference proteome</keyword>
<dbReference type="PANTHER" id="PTHR19446">
    <property type="entry name" value="REVERSE TRANSCRIPTASES"/>
    <property type="match status" value="1"/>
</dbReference>
<dbReference type="EMBL" id="JAFNEN010000416">
    <property type="protein sequence ID" value="KAG8183466.1"/>
    <property type="molecule type" value="Genomic_DNA"/>
</dbReference>
<dbReference type="Pfam" id="PF00078">
    <property type="entry name" value="RVT_1"/>
    <property type="match status" value="1"/>
</dbReference>
<protein>
    <recommendedName>
        <fullName evidence="5">RNA-directed DNA polymerase from transposon X-element</fullName>
    </recommendedName>
</protein>
<feature type="domain" description="Reverse transcriptase" evidence="1">
    <location>
        <begin position="413"/>
        <end position="521"/>
    </location>
</feature>
<name>A0AAV6UJM1_9ARAC</name>
<dbReference type="Proteomes" id="UP000827092">
    <property type="component" value="Unassembled WGS sequence"/>
</dbReference>
<proteinExistence type="predicted"/>
<dbReference type="InterPro" id="IPR043502">
    <property type="entry name" value="DNA/RNA_pol_sf"/>
</dbReference>
<dbReference type="Gene3D" id="3.60.10.10">
    <property type="entry name" value="Endonuclease/exonuclease/phosphatase"/>
    <property type="match status" value="1"/>
</dbReference>
<dbReference type="GO" id="GO:0003824">
    <property type="term" value="F:catalytic activity"/>
    <property type="evidence" value="ECO:0007669"/>
    <property type="project" value="InterPro"/>
</dbReference>
<evidence type="ECO:0000259" key="1">
    <source>
        <dbReference type="Pfam" id="PF00078"/>
    </source>
</evidence>
<dbReference type="Pfam" id="PF14529">
    <property type="entry name" value="Exo_endo_phos_2"/>
    <property type="match status" value="1"/>
</dbReference>
<gene>
    <name evidence="3" type="ORF">JTE90_002848</name>
</gene>
<evidence type="ECO:0000259" key="2">
    <source>
        <dbReference type="Pfam" id="PF14529"/>
    </source>
</evidence>
<reference evidence="3 4" key="1">
    <citation type="journal article" date="2022" name="Nat. Ecol. Evol.">
        <title>A masculinizing supergene underlies an exaggerated male reproductive morph in a spider.</title>
        <authorList>
            <person name="Hendrickx F."/>
            <person name="De Corte Z."/>
            <person name="Sonet G."/>
            <person name="Van Belleghem S.M."/>
            <person name="Kostlbacher S."/>
            <person name="Vangestel C."/>
        </authorList>
    </citation>
    <scope>NUCLEOTIDE SEQUENCE [LARGE SCALE GENOMIC DNA]</scope>
    <source>
        <strain evidence="3">W744_W776</strain>
    </source>
</reference>
<feature type="domain" description="Endonuclease/exonuclease/phosphatase" evidence="2">
    <location>
        <begin position="19"/>
        <end position="127"/>
    </location>
</feature>
<dbReference type="SUPFAM" id="SSF56219">
    <property type="entry name" value="DNase I-like"/>
    <property type="match status" value="1"/>
</dbReference>
<dbReference type="GO" id="GO:0071897">
    <property type="term" value="P:DNA biosynthetic process"/>
    <property type="evidence" value="ECO:0007669"/>
    <property type="project" value="UniProtKB-ARBA"/>
</dbReference>
<dbReference type="InterPro" id="IPR005135">
    <property type="entry name" value="Endo/exonuclease/phosphatase"/>
</dbReference>
<organism evidence="3 4">
    <name type="scientific">Oedothorax gibbosus</name>
    <dbReference type="NCBI Taxonomy" id="931172"/>
    <lineage>
        <taxon>Eukaryota</taxon>
        <taxon>Metazoa</taxon>
        <taxon>Ecdysozoa</taxon>
        <taxon>Arthropoda</taxon>
        <taxon>Chelicerata</taxon>
        <taxon>Arachnida</taxon>
        <taxon>Araneae</taxon>
        <taxon>Araneomorphae</taxon>
        <taxon>Entelegynae</taxon>
        <taxon>Araneoidea</taxon>
        <taxon>Linyphiidae</taxon>
        <taxon>Erigoninae</taxon>
        <taxon>Oedothorax</taxon>
    </lineage>
</organism>
<dbReference type="InterPro" id="IPR036691">
    <property type="entry name" value="Endo/exonu/phosph_ase_sf"/>
</dbReference>
<dbReference type="CDD" id="cd01650">
    <property type="entry name" value="RT_nLTR_like"/>
    <property type="match status" value="1"/>
</dbReference>